<feature type="signal peptide" evidence="1">
    <location>
        <begin position="1"/>
        <end position="25"/>
    </location>
</feature>
<proteinExistence type="predicted"/>
<dbReference type="RefSeq" id="WP_009340221.1">
    <property type="nucleotide sequence ID" value="NZ_CCAZ020000001.1"/>
</dbReference>
<keyword evidence="1" id="KW-0732">Signal</keyword>
<organism evidence="2 3">
    <name type="scientific">Afipia felis</name>
    <name type="common">Cat scratch disease bacillus</name>
    <dbReference type="NCBI Taxonomy" id="1035"/>
    <lineage>
        <taxon>Bacteria</taxon>
        <taxon>Pseudomonadati</taxon>
        <taxon>Pseudomonadota</taxon>
        <taxon>Alphaproteobacteria</taxon>
        <taxon>Hyphomicrobiales</taxon>
        <taxon>Nitrobacteraceae</taxon>
        <taxon>Afipia</taxon>
    </lineage>
</organism>
<name>A0A090MNT7_AFIFE</name>
<evidence type="ECO:0000313" key="3">
    <source>
        <dbReference type="Proteomes" id="UP000035762"/>
    </source>
</evidence>
<gene>
    <name evidence="2" type="ORF">BN961_02477</name>
</gene>
<dbReference type="SUPFAM" id="SSF53850">
    <property type="entry name" value="Periplasmic binding protein-like II"/>
    <property type="match status" value="1"/>
</dbReference>
<dbReference type="PANTHER" id="PTHR30024:SF2">
    <property type="entry name" value="ABC TRANSPORTER SUBSTRATE-BINDING PROTEIN"/>
    <property type="match status" value="1"/>
</dbReference>
<evidence type="ECO:0000313" key="2">
    <source>
        <dbReference type="EMBL" id="CEG09056.1"/>
    </source>
</evidence>
<dbReference type="AlphaFoldDB" id="A0A090MNT7"/>
<dbReference type="EMBL" id="CCAZ020000001">
    <property type="protein sequence ID" value="CEG09056.1"/>
    <property type="molecule type" value="Genomic_DNA"/>
</dbReference>
<keyword evidence="3" id="KW-1185">Reference proteome</keyword>
<dbReference type="PANTHER" id="PTHR30024">
    <property type="entry name" value="ALIPHATIC SULFONATES-BINDING PROTEIN-RELATED"/>
    <property type="match status" value="1"/>
</dbReference>
<dbReference type="STRING" id="1035.BN961_02477"/>
<evidence type="ECO:0000256" key="1">
    <source>
        <dbReference type="SAM" id="SignalP"/>
    </source>
</evidence>
<dbReference type="Gene3D" id="3.40.190.10">
    <property type="entry name" value="Periplasmic binding protein-like II"/>
    <property type="match status" value="2"/>
</dbReference>
<dbReference type="Proteomes" id="UP000035762">
    <property type="component" value="Unassembled WGS sequence"/>
</dbReference>
<reference evidence="2 3" key="1">
    <citation type="journal article" date="2014" name="Genome Announc.">
        <title>Genome Sequence of Afipia felis Strain 76713, Isolated in Hospital Water Using an Amoeba Co-Culture Procedure.</title>
        <authorList>
            <person name="Benamar S."/>
            <person name="La Scola B."/>
            <person name="Croce O."/>
        </authorList>
    </citation>
    <scope>NUCLEOTIDE SEQUENCE [LARGE SCALE GENOMIC DNA]</scope>
    <source>
        <strain evidence="2 3">76713</strain>
    </source>
</reference>
<comment type="caution">
    <text evidence="2">The sequence shown here is derived from an EMBL/GenBank/DDBJ whole genome shotgun (WGS) entry which is preliminary data.</text>
</comment>
<feature type="chain" id="PRO_5001859977" evidence="1">
    <location>
        <begin position="26"/>
        <end position="336"/>
    </location>
</feature>
<accession>A0A090MNT7</accession>
<protein>
    <submittedName>
        <fullName evidence="2">Alkanesulfonate transporter substrate-binding subunit</fullName>
    </submittedName>
</protein>
<sequence>MNVRRIALACLSLTAVAFSLQPAAAEVSEIRLARQPGLSYLPLAVMEREKLIEKHAAAAGLKDIKVEWSKFAAGNVMNDALLSGSLDIASGGVAPLITLWAKSNGQVRGVAAQTTSQIYINTRNPDVKTIKDFTDKDRIALPAVKVSVNAIVLQMAAEKAFGPGNAYKLEPLTVSRSYAEGSAALLSGAGEINSAASAPPYYYKEIATPGIHTVLKSYDVLGGPSTNNLLWTTKKFHDENPKLYAAFFAAYKDAINLINKDPKKGAQIFQDADRNKAYSIDELVMMLTDKSSMEFTIVPHNVTKYSDFMYRMGSIKEKPKSWKDLFFPEIHSLPGS</sequence>
<dbReference type="OrthoDB" id="6788250at2"/>